<dbReference type="RefSeq" id="WP_245922770.1">
    <property type="nucleotide sequence ID" value="NZ_OBDY01000001.1"/>
</dbReference>
<proteinExistence type="predicted"/>
<evidence type="ECO:0000313" key="3">
    <source>
        <dbReference type="Proteomes" id="UP000219612"/>
    </source>
</evidence>
<dbReference type="EMBL" id="OBDY01000001">
    <property type="protein sequence ID" value="SNY08872.1"/>
    <property type="molecule type" value="Genomic_DNA"/>
</dbReference>
<dbReference type="AlphaFoldDB" id="A0A285FC39"/>
<keyword evidence="3" id="KW-1185">Reference proteome</keyword>
<feature type="region of interest" description="Disordered" evidence="1">
    <location>
        <begin position="75"/>
        <end position="122"/>
    </location>
</feature>
<dbReference type="Proteomes" id="UP000219612">
    <property type="component" value="Unassembled WGS sequence"/>
</dbReference>
<evidence type="ECO:0000313" key="2">
    <source>
        <dbReference type="EMBL" id="SNY08872.1"/>
    </source>
</evidence>
<evidence type="ECO:0000256" key="1">
    <source>
        <dbReference type="SAM" id="MobiDB-lite"/>
    </source>
</evidence>
<protein>
    <submittedName>
        <fullName evidence="2">Uncharacterized protein</fullName>
    </submittedName>
</protein>
<organism evidence="2 3">
    <name type="scientific">Paractinoplanes atraurantiacus</name>
    <dbReference type="NCBI Taxonomy" id="1036182"/>
    <lineage>
        <taxon>Bacteria</taxon>
        <taxon>Bacillati</taxon>
        <taxon>Actinomycetota</taxon>
        <taxon>Actinomycetes</taxon>
        <taxon>Micromonosporales</taxon>
        <taxon>Micromonosporaceae</taxon>
        <taxon>Paractinoplanes</taxon>
    </lineage>
</organism>
<sequence>MTSLSDAERDACDVMQALAGLAALLRRTAAEIPALDADDPTADDARRLLLGLAEDGGQAASRVVAYLREQRGAGDGELVSVPPRLGPWREWSPPRGHLFGVTATTRRATNEVPQPRRSDPGE</sequence>
<accession>A0A285FC39</accession>
<name>A0A285FC39_9ACTN</name>
<reference evidence="3" key="1">
    <citation type="submission" date="2017-09" db="EMBL/GenBank/DDBJ databases">
        <authorList>
            <person name="Varghese N."/>
            <person name="Submissions S."/>
        </authorList>
    </citation>
    <scope>NUCLEOTIDE SEQUENCE [LARGE SCALE GENOMIC DNA]</scope>
    <source>
        <strain evidence="3">CGMCC 4.6857</strain>
    </source>
</reference>
<gene>
    <name evidence="2" type="ORF">SAMN05421748_101866</name>
</gene>